<proteinExistence type="predicted"/>
<comment type="caution">
    <text evidence="1">The sequence shown here is derived from an EMBL/GenBank/DDBJ whole genome shotgun (WGS) entry which is preliminary data.</text>
</comment>
<dbReference type="EMBL" id="BPLQ01012650">
    <property type="protein sequence ID" value="GIY66754.1"/>
    <property type="molecule type" value="Genomic_DNA"/>
</dbReference>
<keyword evidence="2" id="KW-1185">Reference proteome</keyword>
<name>A0AAV4VAS8_9ARAC</name>
<evidence type="ECO:0000313" key="1">
    <source>
        <dbReference type="EMBL" id="GIY66754.1"/>
    </source>
</evidence>
<reference evidence="1 2" key="1">
    <citation type="submission" date="2021-06" db="EMBL/GenBank/DDBJ databases">
        <title>Caerostris darwini draft genome.</title>
        <authorList>
            <person name="Kono N."/>
            <person name="Arakawa K."/>
        </authorList>
    </citation>
    <scope>NUCLEOTIDE SEQUENCE [LARGE SCALE GENOMIC DNA]</scope>
</reference>
<evidence type="ECO:0000313" key="2">
    <source>
        <dbReference type="Proteomes" id="UP001054837"/>
    </source>
</evidence>
<gene>
    <name evidence="1" type="ORF">CDAR_472951</name>
</gene>
<dbReference type="AlphaFoldDB" id="A0AAV4VAS8"/>
<accession>A0AAV4VAS8</accession>
<organism evidence="1 2">
    <name type="scientific">Caerostris darwini</name>
    <dbReference type="NCBI Taxonomy" id="1538125"/>
    <lineage>
        <taxon>Eukaryota</taxon>
        <taxon>Metazoa</taxon>
        <taxon>Ecdysozoa</taxon>
        <taxon>Arthropoda</taxon>
        <taxon>Chelicerata</taxon>
        <taxon>Arachnida</taxon>
        <taxon>Araneae</taxon>
        <taxon>Araneomorphae</taxon>
        <taxon>Entelegynae</taxon>
        <taxon>Araneoidea</taxon>
        <taxon>Araneidae</taxon>
        <taxon>Caerostris</taxon>
    </lineage>
</organism>
<protein>
    <submittedName>
        <fullName evidence="1">Uncharacterized protein</fullName>
    </submittedName>
</protein>
<dbReference type="Proteomes" id="UP001054837">
    <property type="component" value="Unassembled WGS sequence"/>
</dbReference>
<sequence>MHTRYIQDTHNSRAIHIRIFLSTRKRPLTRNGKKKSQQELKTELQYHFCARKRSGSILSKDHPPPLIARRGSSFRGCWYVGAASIFERVLLSDERFAVTIVPVMRPS</sequence>